<dbReference type="Pfam" id="PF14743">
    <property type="entry name" value="DNA_ligase_OB_2"/>
    <property type="match status" value="1"/>
</dbReference>
<dbReference type="KEGG" id="saqt:GJV85_09575"/>
<evidence type="ECO:0000256" key="3">
    <source>
        <dbReference type="ARBA" id="ARBA00022763"/>
    </source>
</evidence>
<evidence type="ECO:0000313" key="6">
    <source>
        <dbReference type="EMBL" id="QSZ42343.1"/>
    </source>
</evidence>
<reference evidence="6" key="2">
    <citation type="submission" date="2021-04" db="EMBL/GenBank/DDBJ databases">
        <title>Isolation and characterization of a novel species of the genus Sulfurimonas.</title>
        <authorList>
            <person name="Fukui M."/>
        </authorList>
    </citation>
    <scope>NUCLEOTIDE SEQUENCE</scope>
    <source>
        <strain evidence="6">H1576</strain>
    </source>
</reference>
<dbReference type="EMBL" id="CP046072">
    <property type="protein sequence ID" value="QSZ42343.1"/>
    <property type="molecule type" value="Genomic_DNA"/>
</dbReference>
<dbReference type="InterPro" id="IPR029319">
    <property type="entry name" value="DNA_ligase_OB"/>
</dbReference>
<sequence>MKSLILTLLFSTLLFAQKPDLLLLSNYEEEQNINGWYMSEKLDGVRAYWDGNKLISRSGKLFATPDFFTKDFPKHNLDGELWSKRGDFEAIVSIVNQKSPHPGWDNITYNIFEVPQSDGNLTTRLSKVIQSNYVKLILQIKIQNKEHLKEFLHKIERLGGEGVVIRDGSLPYFTGRGKNASKVKSYIDDECIVVGYNRGNGKFQDMVGSLSCRLKDKRVIKIGSGLSEKERVNPPKIGTLITFKYYGLTSKGNPRFPVFMRVRELTTSTDSHE</sequence>
<dbReference type="GO" id="GO:0006281">
    <property type="term" value="P:DNA repair"/>
    <property type="evidence" value="ECO:0007669"/>
    <property type="project" value="UniProtKB-KW"/>
</dbReference>
<feature type="domain" description="DNA ligase OB-like" evidence="5">
    <location>
        <begin position="199"/>
        <end position="263"/>
    </location>
</feature>
<keyword evidence="7" id="KW-1185">Reference proteome</keyword>
<dbReference type="InterPro" id="IPR012340">
    <property type="entry name" value="NA-bd_OB-fold"/>
</dbReference>
<dbReference type="RefSeq" id="WP_207561160.1">
    <property type="nucleotide sequence ID" value="NZ_CP046072.1"/>
</dbReference>
<dbReference type="Gene3D" id="2.40.50.140">
    <property type="entry name" value="Nucleic acid-binding proteins"/>
    <property type="match status" value="1"/>
</dbReference>
<keyword evidence="1 6" id="KW-0436">Ligase</keyword>
<name>A0A975B1C8_9BACT</name>
<dbReference type="NCBIfam" id="NF006592">
    <property type="entry name" value="PRK09125.1"/>
    <property type="match status" value="1"/>
</dbReference>
<dbReference type="InterPro" id="IPR050326">
    <property type="entry name" value="NAD_dep_DNA_ligaseB"/>
</dbReference>
<dbReference type="GO" id="GO:0006260">
    <property type="term" value="P:DNA replication"/>
    <property type="evidence" value="ECO:0007669"/>
    <property type="project" value="UniProtKB-KW"/>
</dbReference>
<dbReference type="Proteomes" id="UP000671852">
    <property type="component" value="Chromosome"/>
</dbReference>
<proteinExistence type="predicted"/>
<organism evidence="6 7">
    <name type="scientific">Sulfurimonas aquatica</name>
    <dbReference type="NCBI Taxonomy" id="2672570"/>
    <lineage>
        <taxon>Bacteria</taxon>
        <taxon>Pseudomonadati</taxon>
        <taxon>Campylobacterota</taxon>
        <taxon>Epsilonproteobacteria</taxon>
        <taxon>Campylobacterales</taxon>
        <taxon>Sulfurimonadaceae</taxon>
        <taxon>Sulfurimonas</taxon>
    </lineage>
</organism>
<evidence type="ECO:0000256" key="2">
    <source>
        <dbReference type="ARBA" id="ARBA00022705"/>
    </source>
</evidence>
<keyword evidence="4" id="KW-0234">DNA repair</keyword>
<reference evidence="6" key="1">
    <citation type="submission" date="2019-11" db="EMBL/GenBank/DDBJ databases">
        <authorList>
            <person name="Kojima H."/>
        </authorList>
    </citation>
    <scope>NUCLEOTIDE SEQUENCE</scope>
    <source>
        <strain evidence="6">H1576</strain>
    </source>
</reference>
<dbReference type="CDD" id="cd08041">
    <property type="entry name" value="OBF_kDNA_ligase_like"/>
    <property type="match status" value="1"/>
</dbReference>
<keyword evidence="3" id="KW-0227">DNA damage</keyword>
<protein>
    <submittedName>
        <fullName evidence="6">DNA ligase</fullName>
    </submittedName>
</protein>
<dbReference type="PANTHER" id="PTHR47810">
    <property type="entry name" value="DNA LIGASE"/>
    <property type="match status" value="1"/>
</dbReference>
<evidence type="ECO:0000313" key="7">
    <source>
        <dbReference type="Proteomes" id="UP000671852"/>
    </source>
</evidence>
<keyword evidence="2" id="KW-0235">DNA replication</keyword>
<accession>A0A975B1C8</accession>
<dbReference type="AlphaFoldDB" id="A0A975B1C8"/>
<dbReference type="SUPFAM" id="SSF56091">
    <property type="entry name" value="DNA ligase/mRNA capping enzyme, catalytic domain"/>
    <property type="match status" value="1"/>
</dbReference>
<dbReference type="GO" id="GO:0016874">
    <property type="term" value="F:ligase activity"/>
    <property type="evidence" value="ECO:0007669"/>
    <property type="project" value="UniProtKB-KW"/>
</dbReference>
<dbReference type="CDD" id="cd07896">
    <property type="entry name" value="Adenylation_kDNA_ligase_like"/>
    <property type="match status" value="1"/>
</dbReference>
<evidence type="ECO:0000259" key="5">
    <source>
        <dbReference type="Pfam" id="PF14743"/>
    </source>
</evidence>
<dbReference type="PANTHER" id="PTHR47810:SF1">
    <property type="entry name" value="DNA LIGASE B"/>
    <property type="match status" value="1"/>
</dbReference>
<dbReference type="SUPFAM" id="SSF50249">
    <property type="entry name" value="Nucleic acid-binding proteins"/>
    <property type="match status" value="1"/>
</dbReference>
<evidence type="ECO:0000256" key="4">
    <source>
        <dbReference type="ARBA" id="ARBA00023204"/>
    </source>
</evidence>
<dbReference type="Gene3D" id="3.30.470.30">
    <property type="entry name" value="DNA ligase/mRNA capping enzyme"/>
    <property type="match status" value="1"/>
</dbReference>
<gene>
    <name evidence="6" type="ORF">GJV85_09575</name>
</gene>
<evidence type="ECO:0000256" key="1">
    <source>
        <dbReference type="ARBA" id="ARBA00022598"/>
    </source>
</evidence>
<dbReference type="Gene3D" id="3.30.1490.70">
    <property type="match status" value="1"/>
</dbReference>